<dbReference type="GeneID" id="14883407"/>
<keyword evidence="4 6" id="KW-0863">Zinc-finger</keyword>
<dbReference type="SMART" id="SM00438">
    <property type="entry name" value="ZnF_NFX"/>
    <property type="match status" value="9"/>
</dbReference>
<dbReference type="Proteomes" id="UP000014680">
    <property type="component" value="Unassembled WGS sequence"/>
</dbReference>
<sequence>MSKLLAPTQQGHETMEKLNKGSYECVVCMAPIRRFNKIWYCQKCFTAIHSTCMAAYAAGKPTWLCPVCRTEYDKPPKATCFCGKHVDGSKYEAAHCCGEICGKLRVGTSCPHPCTHKCHAGPCGPCTAGGKTVKCYCGRKDVHLGCGEEEEGRSCGQMCLKPMKCGHACITICHKGECPKCAVQVERSCYCGAEKSKFSCGDVPPESAGGVYSCKHVCGKVLSCGKHHCTKMCHEGPCEECPTPLTIQVCACGRTKFDRKECTDPIDTCEHICGKTMKCGHVCQHKCHFGPCVCDVKMTKRCRCGCQEVEVKCGDASEVLCDTICGDLLSCGIHKCDRKCCLAHGKGNSDLHKCFNYCGKELPCGHKCTQICHGNKKCPPCTHMLLTPLTCRCGKTQIQPPVPCGTAPPQCNRPCQIKPACGHVLPAHNCHFGPCPRCVEIVEKPCFCGKGSVKIPCYIESGSCGNVCGKPIGCGQHKCQRVCHEGPCTPDGKCPYLCGKKKGYCTHFCNAKCHGDSKCPHDPCDQIVECVCRCGHRKVQVVCGATPEKPWEKKTIDCNLDCLKEHVRQEKVGVNTKRVEYPMWFLCLYDAAGKAAKTLETNMIDFINNTDLKTQTMNNMNQLMMLVFSYLCSYYQLNIVPVQVKKAMRYAMEKQALNAVLCSPPAFEEVNKKRNDFHPKGYDMVINVIVYDTDYEDQTMMIHITSITENAYDKVQRLLKKIQYNCRIENVNKNNAILFFKEMQTLEFVLKSLKNMKGFVVRDDLIVETKEVIVLKNKDNSWTDVALRIIYGMINDALEGNTENVRKVMMHIPAYSKDVLTNYTTVYKSLISQSQPVLALDVAIPKHFYLNEIYVSFSLTKTIINQNVGLHKNVLTFDIVLYIGVSEEKRVKVNWKKQVFEEGKKFVFEAWINKPEEIELLKGKKLSVWTEFEHKEVIGNKAGSQIYIEARFLPVQHKVVHVKKPVDFQKKLERKLVNKLVEEKSEEKKVEQQEVKEVKEVKEEKVEEKPTEEK</sequence>
<evidence type="ECO:0000256" key="6">
    <source>
        <dbReference type="PROSITE-ProRule" id="PRU00175"/>
    </source>
</evidence>
<name>A0A0A1TYV3_ENTIV</name>
<dbReference type="OMA" id="CMAPIRR"/>
<dbReference type="PANTHER" id="PTHR12360">
    <property type="entry name" value="NUCLEAR TRANSCRIPTION FACTOR, X-BOX BINDING 1 NFX1"/>
    <property type="match status" value="1"/>
</dbReference>
<dbReference type="EMBL" id="KB207112">
    <property type="protein sequence ID" value="ELP84760.1"/>
    <property type="molecule type" value="Genomic_DNA"/>
</dbReference>
<dbReference type="GO" id="GO:0000981">
    <property type="term" value="F:DNA-binding transcription factor activity, RNA polymerase II-specific"/>
    <property type="evidence" value="ECO:0007669"/>
    <property type="project" value="TreeGrafter"/>
</dbReference>
<evidence type="ECO:0000256" key="1">
    <source>
        <dbReference type="ARBA" id="ARBA00007269"/>
    </source>
</evidence>
<keyword evidence="2" id="KW-0479">Metal-binding</keyword>
<evidence type="ECO:0000256" key="3">
    <source>
        <dbReference type="ARBA" id="ARBA00022737"/>
    </source>
</evidence>
<feature type="domain" description="RING-type" evidence="9">
    <location>
        <begin position="25"/>
        <end position="69"/>
    </location>
</feature>
<reference evidence="10 11" key="1">
    <citation type="submission" date="2012-10" db="EMBL/GenBank/DDBJ databases">
        <authorList>
            <person name="Zafar N."/>
            <person name="Inman J."/>
            <person name="Hall N."/>
            <person name="Lorenzi H."/>
            <person name="Caler E."/>
        </authorList>
    </citation>
    <scope>NUCLEOTIDE SEQUENCE [LARGE SCALE GENOMIC DNA]</scope>
    <source>
        <strain evidence="10 11">IP1</strain>
    </source>
</reference>
<evidence type="ECO:0000313" key="10">
    <source>
        <dbReference type="EMBL" id="ELP84760.1"/>
    </source>
</evidence>
<dbReference type="GO" id="GO:0005634">
    <property type="term" value="C:nucleus"/>
    <property type="evidence" value="ECO:0007669"/>
    <property type="project" value="InterPro"/>
</dbReference>
<dbReference type="PROSITE" id="PS50089">
    <property type="entry name" value="ZF_RING_2"/>
    <property type="match status" value="1"/>
</dbReference>
<organism evidence="10 11">
    <name type="scientific">Entamoeba invadens IP1</name>
    <dbReference type="NCBI Taxonomy" id="370355"/>
    <lineage>
        <taxon>Eukaryota</taxon>
        <taxon>Amoebozoa</taxon>
        <taxon>Evosea</taxon>
        <taxon>Archamoebae</taxon>
        <taxon>Mastigamoebida</taxon>
        <taxon>Entamoebidae</taxon>
        <taxon>Entamoeba</taxon>
    </lineage>
</organism>
<evidence type="ECO:0000256" key="4">
    <source>
        <dbReference type="ARBA" id="ARBA00022771"/>
    </source>
</evidence>
<evidence type="ECO:0000259" key="9">
    <source>
        <dbReference type="PROSITE" id="PS50089"/>
    </source>
</evidence>
<protein>
    <submittedName>
        <fullName evidence="10">Nuclear transcription factor, X-box binding protein, putative</fullName>
    </submittedName>
</protein>
<feature type="region of interest" description="Disordered" evidence="7">
    <location>
        <begin position="983"/>
        <end position="1014"/>
    </location>
</feature>
<keyword evidence="5" id="KW-0862">Zinc</keyword>
<feature type="domain" description="PHD-type" evidence="8">
    <location>
        <begin position="22"/>
        <end position="71"/>
    </location>
</feature>
<dbReference type="KEGG" id="eiv:EIN_174650"/>
<gene>
    <name evidence="10" type="ORF">EIN_174650</name>
</gene>
<dbReference type="PANTHER" id="PTHR12360:SF1">
    <property type="entry name" value="NF-X1-TYPE ZINC FINGER PROTEIN NFXL1"/>
    <property type="match status" value="1"/>
</dbReference>
<dbReference type="InterPro" id="IPR000967">
    <property type="entry name" value="Znf_NFX1"/>
</dbReference>
<dbReference type="InterPro" id="IPR001841">
    <property type="entry name" value="Znf_RING"/>
</dbReference>
<evidence type="ECO:0000256" key="7">
    <source>
        <dbReference type="SAM" id="MobiDB-lite"/>
    </source>
</evidence>
<dbReference type="RefSeq" id="XP_004184106.1">
    <property type="nucleotide sequence ID" value="XM_004184058.1"/>
</dbReference>
<dbReference type="InterPro" id="IPR011011">
    <property type="entry name" value="Znf_FYVE_PHD"/>
</dbReference>
<dbReference type="Pfam" id="PF01422">
    <property type="entry name" value="zf-NF-X1"/>
    <property type="match status" value="8"/>
</dbReference>
<dbReference type="VEuPathDB" id="AmoebaDB:EIN_174650"/>
<evidence type="ECO:0000256" key="2">
    <source>
        <dbReference type="ARBA" id="ARBA00022723"/>
    </source>
</evidence>
<keyword evidence="11" id="KW-1185">Reference proteome</keyword>
<proteinExistence type="inferred from homology"/>
<dbReference type="GO" id="GO:0008270">
    <property type="term" value="F:zinc ion binding"/>
    <property type="evidence" value="ECO:0007669"/>
    <property type="project" value="UniProtKB-KW"/>
</dbReference>
<keyword evidence="3" id="KW-0677">Repeat</keyword>
<accession>A0A0A1TYV3</accession>
<comment type="similarity">
    <text evidence="1">Belongs to the NFX1 family.</text>
</comment>
<dbReference type="GO" id="GO:0000977">
    <property type="term" value="F:RNA polymerase II transcription regulatory region sequence-specific DNA binding"/>
    <property type="evidence" value="ECO:0007669"/>
    <property type="project" value="TreeGrafter"/>
</dbReference>
<dbReference type="InterPro" id="IPR034078">
    <property type="entry name" value="NFX1_fam"/>
</dbReference>
<evidence type="ECO:0000259" key="8">
    <source>
        <dbReference type="PROSITE" id="PS50016"/>
    </source>
</evidence>
<dbReference type="SUPFAM" id="SSF57903">
    <property type="entry name" value="FYVE/PHD zinc finger"/>
    <property type="match status" value="1"/>
</dbReference>
<dbReference type="PROSITE" id="PS50016">
    <property type="entry name" value="ZF_PHD_2"/>
    <property type="match status" value="1"/>
</dbReference>
<dbReference type="InterPro" id="IPR019787">
    <property type="entry name" value="Znf_PHD-finger"/>
</dbReference>
<dbReference type="OrthoDB" id="31088at2759"/>
<dbReference type="AlphaFoldDB" id="A0A0A1TYV3"/>
<evidence type="ECO:0000256" key="5">
    <source>
        <dbReference type="ARBA" id="ARBA00022833"/>
    </source>
</evidence>
<evidence type="ECO:0000313" key="11">
    <source>
        <dbReference type="Proteomes" id="UP000014680"/>
    </source>
</evidence>
<dbReference type="CDD" id="cd06008">
    <property type="entry name" value="NF-X1-zinc-finger"/>
    <property type="match status" value="6"/>
</dbReference>